<dbReference type="InterPro" id="IPR023214">
    <property type="entry name" value="HAD_sf"/>
</dbReference>
<dbReference type="SUPFAM" id="SSF56784">
    <property type="entry name" value="HAD-like"/>
    <property type="match status" value="1"/>
</dbReference>
<dbReference type="RefSeq" id="WP_006988564.1">
    <property type="nucleotide sequence ID" value="NZ_JH594606.1"/>
</dbReference>
<dbReference type="PANTHER" id="PTHR47478">
    <property type="match status" value="1"/>
</dbReference>
<accession>H2BYV0</accession>
<organism evidence="1 2">
    <name type="scientific">Gillisia limnaea (strain DSM 15749 / LMG 21470 / R-8282)</name>
    <dbReference type="NCBI Taxonomy" id="865937"/>
    <lineage>
        <taxon>Bacteria</taxon>
        <taxon>Pseudomonadati</taxon>
        <taxon>Bacteroidota</taxon>
        <taxon>Flavobacteriia</taxon>
        <taxon>Flavobacteriales</taxon>
        <taxon>Flavobacteriaceae</taxon>
        <taxon>Gillisia</taxon>
    </lineage>
</organism>
<gene>
    <name evidence="1" type="ORF">Gilli_1605</name>
</gene>
<dbReference type="Gene3D" id="3.40.50.1000">
    <property type="entry name" value="HAD superfamily/HAD-like"/>
    <property type="match status" value="1"/>
</dbReference>
<dbReference type="InterPro" id="IPR052550">
    <property type="entry name" value="Pyrimidine_5'-ntase_YjjG"/>
</dbReference>
<keyword evidence="2" id="KW-1185">Reference proteome</keyword>
<dbReference type="HOGENOM" id="CLU_045011_8_1_10"/>
<dbReference type="eggNOG" id="COG1011">
    <property type="taxonomic scope" value="Bacteria"/>
</dbReference>
<dbReference type="STRING" id="865937.Gilli_1605"/>
<dbReference type="Gene3D" id="1.10.150.240">
    <property type="entry name" value="Putative phosphatase, domain 2"/>
    <property type="match status" value="1"/>
</dbReference>
<dbReference type="EMBL" id="JH594606">
    <property type="protein sequence ID" value="EHQ02252.1"/>
    <property type="molecule type" value="Genomic_DNA"/>
</dbReference>
<reference evidence="2" key="1">
    <citation type="journal article" date="2012" name="Stand. Genomic Sci.">
        <title>Genome sequence of the Antarctic rhodopsins-containing flavobacterium Gillisia limnaea type strain (R-8282(T)).</title>
        <authorList>
            <person name="Riedel T."/>
            <person name="Held B."/>
            <person name="Nolan M."/>
            <person name="Lucas S."/>
            <person name="Lapidus A."/>
            <person name="Tice H."/>
            <person name="Del Rio T.G."/>
            <person name="Cheng J.F."/>
            <person name="Han C."/>
            <person name="Tapia R."/>
            <person name="Goodwin L.A."/>
            <person name="Pitluck S."/>
            <person name="Liolios K."/>
            <person name="Mavromatis K."/>
            <person name="Pagani I."/>
            <person name="Ivanova N."/>
            <person name="Mikhailova N."/>
            <person name="Pati A."/>
            <person name="Chen A."/>
            <person name="Palaniappan K."/>
            <person name="Land M."/>
            <person name="Rohde M."/>
            <person name="Tindall B.J."/>
            <person name="Detter J.C."/>
            <person name="Goker M."/>
            <person name="Bristow J."/>
            <person name="Eisen J.A."/>
            <person name="Markowitz V."/>
            <person name="Hugenholtz P."/>
            <person name="Kyrpides N.C."/>
            <person name="Klenk H.P."/>
            <person name="Woyke T."/>
        </authorList>
    </citation>
    <scope>NUCLEOTIDE SEQUENCE [LARGE SCALE GENOMIC DNA]</scope>
    <source>
        <strain evidence="2">DSM 15749 / LMG 21470 / R-8282</strain>
    </source>
</reference>
<proteinExistence type="predicted"/>
<protein>
    <submittedName>
        <fullName evidence="1">HAD superfamily (Subfamily IA) hydrolase, TIGR02254</fullName>
    </submittedName>
</protein>
<keyword evidence="1" id="KW-0378">Hydrolase</keyword>
<sequence>MKFNNIEHVYFDLDHTLWDFDKNSALTFEAIFKEEKINIELEDFLGAYVPINSNYWELYRNNQISKESLRSGRLKDSFKLLKFKISSKTLDLLSDKYIQFLPTYSHLLEDTQDILEYLRPRYQLHIITNGFQEVQKTKMVNSNIFDYFSTITTSEEAGVKKPHPHIFDRALRKSKALPKNSIMIGDNYAADIVGAKNAGLQAVYFDYYQKKEVSESITIQKLKELRMYL</sequence>
<dbReference type="InterPro" id="IPR036412">
    <property type="entry name" value="HAD-like_sf"/>
</dbReference>
<dbReference type="GO" id="GO:0008253">
    <property type="term" value="F:5'-nucleotidase activity"/>
    <property type="evidence" value="ECO:0007669"/>
    <property type="project" value="InterPro"/>
</dbReference>
<dbReference type="SFLD" id="SFLDS00003">
    <property type="entry name" value="Haloacid_Dehalogenase"/>
    <property type="match status" value="1"/>
</dbReference>
<evidence type="ECO:0000313" key="2">
    <source>
        <dbReference type="Proteomes" id="UP000003844"/>
    </source>
</evidence>
<dbReference type="NCBIfam" id="TIGR01549">
    <property type="entry name" value="HAD-SF-IA-v1"/>
    <property type="match status" value="1"/>
</dbReference>
<dbReference type="OrthoDB" id="9802350at2"/>
<dbReference type="InterPro" id="IPR006439">
    <property type="entry name" value="HAD-SF_hydro_IA"/>
</dbReference>
<dbReference type="InterPro" id="IPR011951">
    <property type="entry name" value="HAD-SF_hydro_IA_YjjG/PynA"/>
</dbReference>
<dbReference type="PANTHER" id="PTHR47478:SF1">
    <property type="entry name" value="PYRIMIDINE 5'-NUCLEOTIDASE YJJG"/>
    <property type="match status" value="1"/>
</dbReference>
<dbReference type="Pfam" id="PF13419">
    <property type="entry name" value="HAD_2"/>
    <property type="match status" value="1"/>
</dbReference>
<dbReference type="InterPro" id="IPR041492">
    <property type="entry name" value="HAD_2"/>
</dbReference>
<name>H2BYV0_GILLR</name>
<dbReference type="InterPro" id="IPR023198">
    <property type="entry name" value="PGP-like_dom2"/>
</dbReference>
<dbReference type="Proteomes" id="UP000003844">
    <property type="component" value="Unassembled WGS sequence"/>
</dbReference>
<dbReference type="SFLD" id="SFLDG01129">
    <property type="entry name" value="C1.5:_HAD__Beta-PGM__Phosphata"/>
    <property type="match status" value="1"/>
</dbReference>
<evidence type="ECO:0000313" key="1">
    <source>
        <dbReference type="EMBL" id="EHQ02252.1"/>
    </source>
</evidence>
<dbReference type="AlphaFoldDB" id="H2BYV0"/>
<dbReference type="NCBIfam" id="TIGR02254">
    <property type="entry name" value="YjjG_YfnB"/>
    <property type="match status" value="1"/>
</dbReference>
<dbReference type="PRINTS" id="PR00413">
    <property type="entry name" value="HADHALOGNASE"/>
</dbReference>